<sequence>MGQVTFIIWRESIEALLLISIIYAWLKQHTDSQHGLKYLWGGVVVGGVTSIMLALLIYGVFNVLDDNGQSLFMIIMEIAACLLIVQMVYWMNSHGKSLKSNIESGLATQTQKKNWWGVTFIVAIAIAREGSEVVVFLSSFIMTLNKGNVFDFFTAVCSGIAIATLTIYLFLLFKRFIPWRLFFNITGIILLFLAVSLLLKGLEESINLLIEYDYPVPDFLYIPAWDTTSIIDDSGLFGNLMSSFFAYRSQPIWLSIIAFIIFWLSMVWLFLRGGKHVPQI</sequence>
<evidence type="ECO:0000256" key="1">
    <source>
        <dbReference type="ARBA" id="ARBA00004141"/>
    </source>
</evidence>
<comment type="subcellular location">
    <subcellularLocation>
        <location evidence="1">Membrane</location>
        <topology evidence="1">Multi-pass membrane protein</topology>
    </subcellularLocation>
</comment>
<comment type="similarity">
    <text evidence="2">Belongs to the oxidase-dependent Fe transporter (OFeT) (TC 9.A.10.1) family.</text>
</comment>
<name>A0AAN1KQL2_9VIBR</name>
<reference evidence="8" key="1">
    <citation type="submission" date="2016-12" db="EMBL/GenBank/DDBJ databases">
        <title>Comparative genomic analysis reveals the diversity, evolution, and environmental adaptation strategies of the genus Vibrio.</title>
        <authorList>
            <person name="Lin H."/>
            <person name="Wang X."/>
            <person name="Zhang X.-H."/>
        </authorList>
    </citation>
    <scope>NUCLEOTIDE SEQUENCE [LARGE SCALE GENOMIC DNA]</scope>
    <source>
        <strain evidence="8">QT6D1</strain>
    </source>
</reference>
<dbReference type="GO" id="GO:0015093">
    <property type="term" value="F:ferrous iron transmembrane transporter activity"/>
    <property type="evidence" value="ECO:0007669"/>
    <property type="project" value="TreeGrafter"/>
</dbReference>
<dbReference type="KEGG" id="vsh:BSZ05_22665"/>
<gene>
    <name evidence="7" type="ORF">BSZ05_22665</name>
</gene>
<proteinExistence type="inferred from homology"/>
<dbReference type="PANTHER" id="PTHR31632">
    <property type="entry name" value="IRON TRANSPORTER FTH1"/>
    <property type="match status" value="1"/>
</dbReference>
<dbReference type="GO" id="GO:0033573">
    <property type="term" value="C:high-affinity iron permease complex"/>
    <property type="evidence" value="ECO:0007669"/>
    <property type="project" value="InterPro"/>
</dbReference>
<evidence type="ECO:0000256" key="2">
    <source>
        <dbReference type="ARBA" id="ARBA00008333"/>
    </source>
</evidence>
<dbReference type="EMBL" id="CP018309">
    <property type="protein sequence ID" value="ASI92594.1"/>
    <property type="molecule type" value="Genomic_DNA"/>
</dbReference>
<feature type="transmembrane region" description="Helical" evidence="6">
    <location>
        <begin position="181"/>
        <end position="199"/>
    </location>
</feature>
<feature type="transmembrane region" description="Helical" evidence="6">
    <location>
        <begin position="6"/>
        <end position="26"/>
    </location>
</feature>
<dbReference type="AlphaFoldDB" id="A0AAN1KQL2"/>
<dbReference type="PANTHER" id="PTHR31632:SF2">
    <property type="entry name" value="PLASMA MEMBRANE IRON PERMEASE"/>
    <property type="match status" value="1"/>
</dbReference>
<evidence type="ECO:0000256" key="6">
    <source>
        <dbReference type="SAM" id="Phobius"/>
    </source>
</evidence>
<dbReference type="InterPro" id="IPR004923">
    <property type="entry name" value="FTR1/Fip1/EfeU"/>
</dbReference>
<keyword evidence="5 6" id="KW-0472">Membrane</keyword>
<feature type="transmembrane region" description="Helical" evidence="6">
    <location>
        <begin position="115"/>
        <end position="140"/>
    </location>
</feature>
<dbReference type="Proteomes" id="UP000197092">
    <property type="component" value="Chromosome 2"/>
</dbReference>
<evidence type="ECO:0000256" key="3">
    <source>
        <dbReference type="ARBA" id="ARBA00022692"/>
    </source>
</evidence>
<dbReference type="Pfam" id="PF03239">
    <property type="entry name" value="FTR1"/>
    <property type="match status" value="1"/>
</dbReference>
<keyword evidence="4 6" id="KW-1133">Transmembrane helix</keyword>
<keyword evidence="3 6" id="KW-0812">Transmembrane</keyword>
<feature type="transmembrane region" description="Helical" evidence="6">
    <location>
        <begin position="71"/>
        <end position="91"/>
    </location>
</feature>
<accession>A0AAN1KQL2</accession>
<evidence type="ECO:0000313" key="7">
    <source>
        <dbReference type="EMBL" id="ASI92594.1"/>
    </source>
</evidence>
<protein>
    <recommendedName>
        <fullName evidence="9">FTR1 family iron permease</fullName>
    </recommendedName>
</protein>
<feature type="transmembrane region" description="Helical" evidence="6">
    <location>
        <begin position="152"/>
        <end position="172"/>
    </location>
</feature>
<evidence type="ECO:0008006" key="9">
    <source>
        <dbReference type="Google" id="ProtNLM"/>
    </source>
</evidence>
<dbReference type="RefSeq" id="WP_088878502.1">
    <property type="nucleotide sequence ID" value="NZ_CP018309.1"/>
</dbReference>
<evidence type="ECO:0000256" key="4">
    <source>
        <dbReference type="ARBA" id="ARBA00022989"/>
    </source>
</evidence>
<evidence type="ECO:0000313" key="8">
    <source>
        <dbReference type="Proteomes" id="UP000197092"/>
    </source>
</evidence>
<feature type="transmembrane region" description="Helical" evidence="6">
    <location>
        <begin position="252"/>
        <end position="271"/>
    </location>
</feature>
<evidence type="ECO:0000256" key="5">
    <source>
        <dbReference type="ARBA" id="ARBA00023136"/>
    </source>
</evidence>
<feature type="transmembrane region" description="Helical" evidence="6">
    <location>
        <begin position="38"/>
        <end position="59"/>
    </location>
</feature>
<organism evidence="7 8">
    <name type="scientific">Vibrio mediterranei</name>
    <dbReference type="NCBI Taxonomy" id="689"/>
    <lineage>
        <taxon>Bacteria</taxon>
        <taxon>Pseudomonadati</taxon>
        <taxon>Pseudomonadota</taxon>
        <taxon>Gammaproteobacteria</taxon>
        <taxon>Vibrionales</taxon>
        <taxon>Vibrionaceae</taxon>
        <taxon>Vibrio</taxon>
    </lineage>
</organism>